<dbReference type="UniPathway" id="UPA00378"/>
<keyword evidence="15 16" id="KW-0464">Manganese</keyword>
<keyword evidence="5 16" id="KW-0328">Glycosyltransferase</keyword>
<dbReference type="Proteomes" id="UP000267029">
    <property type="component" value="Unassembled WGS sequence"/>
</dbReference>
<sequence length="471" mass="53720">MLLQQPTPSQVKQVTECLDFKYDRPHEPASIILCFHNEAWSVLLRSVHSIFDRSKDELIKEVILVDDASTMDHLKRPLEVYMSALGKVKIIRAEERQGLIRARMLGAKAATGKVLIFLDSHIECTTGWLEPLLDRIAENSTNVVVPVIDVINSETLQYNHAPSKSIQVGGFDWSLIYRWHPIPPRDAIRPGAPNSPVRTPTMAGGLFAIDASFFEKLGWYDPGYEVWGAENLELSFKTWMCGGQLETIPCSHVGHIFRSRSPYSWKVKQANPLLHNLLRLAEVVLGDEFKHYYFSRVNYRESQMGDVSDRKKILKDLNCKSFKWYLDNIYPEMFIPSESLASGEIRNVASQHCADAPANEKKQKVRLVGYPCHNQGGNQFWLLSKTNEIRRDEFCLDSGLEPPFLSVGICHSQGGNQRFEYNEKDEIVQNGRCLTISEDGKSITLDQCNNSERQKWSMSRKPFKPGKEMAR</sequence>
<evidence type="ECO:0000256" key="13">
    <source>
        <dbReference type="ARBA" id="ARBA00023136"/>
    </source>
</evidence>
<keyword evidence="8" id="KW-0479">Metal-binding</keyword>
<dbReference type="Pfam" id="PF00652">
    <property type="entry name" value="Ricin_B_lectin"/>
    <property type="match status" value="1"/>
</dbReference>
<dbReference type="SUPFAM" id="SSF50370">
    <property type="entry name" value="Ricin B-like lectins"/>
    <property type="match status" value="1"/>
</dbReference>
<evidence type="ECO:0000256" key="7">
    <source>
        <dbReference type="ARBA" id="ARBA00022692"/>
    </source>
</evidence>
<comment type="subcellular location">
    <subcellularLocation>
        <location evidence="2 16">Golgi apparatus membrane</location>
        <topology evidence="2 16">Single-pass type II membrane protein</topology>
    </subcellularLocation>
</comment>
<keyword evidence="11" id="KW-1133">Transmembrane helix</keyword>
<dbReference type="GO" id="GO:0004653">
    <property type="term" value="F:polypeptide N-acetylgalactosaminyltransferase activity"/>
    <property type="evidence" value="ECO:0007669"/>
    <property type="project" value="TreeGrafter"/>
</dbReference>
<dbReference type="InterPro" id="IPR045885">
    <property type="entry name" value="GalNAc-T"/>
</dbReference>
<dbReference type="InterPro" id="IPR000772">
    <property type="entry name" value="Ricin_B_lectin"/>
</dbReference>
<dbReference type="Gene3D" id="2.80.10.50">
    <property type="match status" value="1"/>
</dbReference>
<dbReference type="PANTHER" id="PTHR11675:SF131">
    <property type="entry name" value="POLYPEPTIDE N-ACETYLGALACTOSAMINYLTRANSFERASE 9-RELATED"/>
    <property type="match status" value="1"/>
</dbReference>
<dbReference type="GO" id="GO:0000139">
    <property type="term" value="C:Golgi membrane"/>
    <property type="evidence" value="ECO:0007669"/>
    <property type="project" value="UniProtKB-SubCell"/>
</dbReference>
<protein>
    <recommendedName>
        <fullName evidence="16">Polypeptide N-acetylgalactosaminyltransferase</fullName>
        <ecNumber evidence="16">2.4.1.-</ecNumber>
    </recommendedName>
    <alternativeName>
        <fullName evidence="16">Protein-UDP acetylgalactosaminyltransferase</fullName>
    </alternativeName>
</protein>
<keyword evidence="10" id="KW-0735">Signal-anchor</keyword>
<evidence type="ECO:0000256" key="12">
    <source>
        <dbReference type="ARBA" id="ARBA00023034"/>
    </source>
</evidence>
<evidence type="ECO:0000256" key="9">
    <source>
        <dbReference type="ARBA" id="ARBA00022734"/>
    </source>
</evidence>
<dbReference type="CDD" id="cd23462">
    <property type="entry name" value="beta-trefoil_Ricin_Pgant9-like"/>
    <property type="match status" value="1"/>
</dbReference>
<dbReference type="InterPro" id="IPR035992">
    <property type="entry name" value="Ricin_B-like_lectins"/>
</dbReference>
<keyword evidence="14 16" id="KW-1015">Disulfide bond</keyword>
<keyword evidence="13" id="KW-0472">Membrane</keyword>
<dbReference type="EC" id="2.4.1.-" evidence="16"/>
<evidence type="ECO:0000256" key="8">
    <source>
        <dbReference type="ARBA" id="ARBA00022723"/>
    </source>
</evidence>
<evidence type="ECO:0000313" key="18">
    <source>
        <dbReference type="EMBL" id="VDD81110.1"/>
    </source>
</evidence>
<evidence type="ECO:0000256" key="5">
    <source>
        <dbReference type="ARBA" id="ARBA00022676"/>
    </source>
</evidence>
<evidence type="ECO:0000256" key="1">
    <source>
        <dbReference type="ARBA" id="ARBA00001936"/>
    </source>
</evidence>
<dbReference type="GO" id="GO:0006493">
    <property type="term" value="P:protein O-linked glycosylation"/>
    <property type="evidence" value="ECO:0007669"/>
    <property type="project" value="TreeGrafter"/>
</dbReference>
<accession>A0A0R3UI84</accession>
<dbReference type="InterPro" id="IPR029044">
    <property type="entry name" value="Nucleotide-diphossugar_trans"/>
</dbReference>
<dbReference type="PANTHER" id="PTHR11675">
    <property type="entry name" value="N-ACETYLGALACTOSAMINYLTRANSFERASE"/>
    <property type="match status" value="1"/>
</dbReference>
<dbReference type="CDD" id="cd02510">
    <property type="entry name" value="pp-GalNAc-T"/>
    <property type="match status" value="1"/>
</dbReference>
<evidence type="ECO:0000256" key="4">
    <source>
        <dbReference type="ARBA" id="ARBA00005680"/>
    </source>
</evidence>
<dbReference type="SUPFAM" id="SSF53448">
    <property type="entry name" value="Nucleotide-diphospho-sugar transferases"/>
    <property type="match status" value="1"/>
</dbReference>
<keyword evidence="12 16" id="KW-0333">Golgi apparatus</keyword>
<keyword evidence="6 16" id="KW-0808">Transferase</keyword>
<evidence type="ECO:0000256" key="2">
    <source>
        <dbReference type="ARBA" id="ARBA00004323"/>
    </source>
</evidence>
<keyword evidence="9 16" id="KW-0430">Lectin</keyword>
<comment type="similarity">
    <text evidence="4 16">Belongs to the glycosyltransferase 2 family. GalNAc-T subfamily.</text>
</comment>
<dbReference type="Gene3D" id="3.90.550.10">
    <property type="entry name" value="Spore Coat Polysaccharide Biosynthesis Protein SpsA, Chain A"/>
    <property type="match status" value="1"/>
</dbReference>
<dbReference type="AlphaFoldDB" id="A0A0R3UI84"/>
<dbReference type="Pfam" id="PF00535">
    <property type="entry name" value="Glycos_transf_2"/>
    <property type="match status" value="1"/>
</dbReference>
<comment type="cofactor">
    <cofactor evidence="1 16">
        <name>Mn(2+)</name>
        <dbReference type="ChEBI" id="CHEBI:29035"/>
    </cofactor>
</comment>
<gene>
    <name evidence="18" type="ORF">MCOS_LOCUS7113</name>
</gene>
<evidence type="ECO:0000256" key="3">
    <source>
        <dbReference type="ARBA" id="ARBA00004922"/>
    </source>
</evidence>
<name>A0A0R3UI84_MESCO</name>
<keyword evidence="19" id="KW-1185">Reference proteome</keyword>
<dbReference type="FunFam" id="3.90.550.10:FF:000021">
    <property type="entry name" value="Polypeptide N-acetylgalactosaminyltransferase"/>
    <property type="match status" value="1"/>
</dbReference>
<evidence type="ECO:0000256" key="10">
    <source>
        <dbReference type="ARBA" id="ARBA00022968"/>
    </source>
</evidence>
<comment type="pathway">
    <text evidence="3 16">Protein modification; protein glycosylation.</text>
</comment>
<dbReference type="GO" id="GO:0030246">
    <property type="term" value="F:carbohydrate binding"/>
    <property type="evidence" value="ECO:0007669"/>
    <property type="project" value="UniProtKB-KW"/>
</dbReference>
<dbReference type="InterPro" id="IPR001173">
    <property type="entry name" value="Glyco_trans_2-like"/>
</dbReference>
<dbReference type="PROSITE" id="PS50231">
    <property type="entry name" value="RICIN_B_LECTIN"/>
    <property type="match status" value="1"/>
</dbReference>
<organism evidence="18 19">
    <name type="scientific">Mesocestoides corti</name>
    <name type="common">Flatworm</name>
    <dbReference type="NCBI Taxonomy" id="53468"/>
    <lineage>
        <taxon>Eukaryota</taxon>
        <taxon>Metazoa</taxon>
        <taxon>Spiralia</taxon>
        <taxon>Lophotrochozoa</taxon>
        <taxon>Platyhelminthes</taxon>
        <taxon>Cestoda</taxon>
        <taxon>Eucestoda</taxon>
        <taxon>Cyclophyllidea</taxon>
        <taxon>Mesocestoididae</taxon>
        <taxon>Mesocestoides</taxon>
    </lineage>
</organism>
<dbReference type="EMBL" id="UXSR01005328">
    <property type="protein sequence ID" value="VDD81110.1"/>
    <property type="molecule type" value="Genomic_DNA"/>
</dbReference>
<feature type="domain" description="Ricin B lectin" evidence="17">
    <location>
        <begin position="342"/>
        <end position="459"/>
    </location>
</feature>
<dbReference type="GO" id="GO:0046872">
    <property type="term" value="F:metal ion binding"/>
    <property type="evidence" value="ECO:0007669"/>
    <property type="project" value="UniProtKB-KW"/>
</dbReference>
<evidence type="ECO:0000256" key="14">
    <source>
        <dbReference type="ARBA" id="ARBA00023157"/>
    </source>
</evidence>
<evidence type="ECO:0000256" key="6">
    <source>
        <dbReference type="ARBA" id="ARBA00022679"/>
    </source>
</evidence>
<proteinExistence type="inferred from homology"/>
<dbReference type="OrthoDB" id="6119243at2759"/>
<reference evidence="18 19" key="1">
    <citation type="submission" date="2018-10" db="EMBL/GenBank/DDBJ databases">
        <authorList>
            <consortium name="Pathogen Informatics"/>
        </authorList>
    </citation>
    <scope>NUCLEOTIDE SEQUENCE [LARGE SCALE GENOMIC DNA]</scope>
</reference>
<evidence type="ECO:0000256" key="16">
    <source>
        <dbReference type="RuleBase" id="RU361242"/>
    </source>
</evidence>
<evidence type="ECO:0000259" key="17">
    <source>
        <dbReference type="SMART" id="SM00458"/>
    </source>
</evidence>
<dbReference type="SMART" id="SM00458">
    <property type="entry name" value="RICIN"/>
    <property type="match status" value="1"/>
</dbReference>
<evidence type="ECO:0000256" key="11">
    <source>
        <dbReference type="ARBA" id="ARBA00022989"/>
    </source>
</evidence>
<dbReference type="STRING" id="53468.A0A0R3UI84"/>
<evidence type="ECO:0000256" key="15">
    <source>
        <dbReference type="ARBA" id="ARBA00023211"/>
    </source>
</evidence>
<keyword evidence="7" id="KW-0812">Transmembrane</keyword>
<evidence type="ECO:0000313" key="19">
    <source>
        <dbReference type="Proteomes" id="UP000267029"/>
    </source>
</evidence>